<feature type="transmembrane region" description="Helical" evidence="2">
    <location>
        <begin position="49"/>
        <end position="72"/>
    </location>
</feature>
<keyword evidence="2" id="KW-0812">Transmembrane</keyword>
<dbReference type="AlphaFoldDB" id="A0A1E7MV07"/>
<keyword evidence="2" id="KW-1133">Transmembrane helix</keyword>
<protein>
    <submittedName>
        <fullName evidence="3">Uncharacterized protein</fullName>
    </submittedName>
</protein>
<comment type="caution">
    <text evidence="3">The sequence shown here is derived from an EMBL/GenBank/DDBJ whole genome shotgun (WGS) entry which is preliminary data.</text>
</comment>
<accession>A0A1E7MV07</accession>
<dbReference type="RefSeq" id="WP_030279623.1">
    <property type="nucleotide sequence ID" value="NZ_JBEZYM010000044.1"/>
</dbReference>
<feature type="region of interest" description="Disordered" evidence="1">
    <location>
        <begin position="73"/>
        <end position="103"/>
    </location>
</feature>
<sequence length="103" mass="10665">MTGPQGEKDQGESTVQRFAAGSFVWVFAVTAVVLGVLAGLLPVDGTTTGYYALGALLFALLAVGTAVERTAVRRRAAGRRRHGGGPPVRDSSGGRNEGRNHDG</sequence>
<feature type="compositionally biased region" description="Basic residues" evidence="1">
    <location>
        <begin position="73"/>
        <end position="83"/>
    </location>
</feature>
<organism evidence="3 4">
    <name type="scientific">Kitasatospora aureofaciens</name>
    <name type="common">Streptomyces aureofaciens</name>
    <dbReference type="NCBI Taxonomy" id="1894"/>
    <lineage>
        <taxon>Bacteria</taxon>
        <taxon>Bacillati</taxon>
        <taxon>Actinomycetota</taxon>
        <taxon>Actinomycetes</taxon>
        <taxon>Kitasatosporales</taxon>
        <taxon>Streptomycetaceae</taxon>
        <taxon>Kitasatospora</taxon>
    </lineage>
</organism>
<reference evidence="3" key="1">
    <citation type="submission" date="2016-08" db="EMBL/GenBank/DDBJ databases">
        <title>Sequencing, Assembly and Comparative Genomics of S. aureofaciens ATCC 10762.</title>
        <authorList>
            <person name="Gradnigo J.S."/>
            <person name="Johnson N."/>
            <person name="Somerville G.A."/>
        </authorList>
    </citation>
    <scope>NUCLEOTIDE SEQUENCE [LARGE SCALE GENOMIC DNA]</scope>
    <source>
        <strain evidence="3">ATCC 10762</strain>
    </source>
</reference>
<evidence type="ECO:0000313" key="3">
    <source>
        <dbReference type="EMBL" id="OEV32258.1"/>
    </source>
</evidence>
<keyword evidence="2" id="KW-0472">Membrane</keyword>
<keyword evidence="4" id="KW-1185">Reference proteome</keyword>
<evidence type="ECO:0000256" key="1">
    <source>
        <dbReference type="SAM" id="MobiDB-lite"/>
    </source>
</evidence>
<dbReference type="EMBL" id="JPRF03000097">
    <property type="protein sequence ID" value="OEV32258.1"/>
    <property type="molecule type" value="Genomic_DNA"/>
</dbReference>
<gene>
    <name evidence="3" type="ORF">HS99_0016195</name>
</gene>
<evidence type="ECO:0000256" key="2">
    <source>
        <dbReference type="SAM" id="Phobius"/>
    </source>
</evidence>
<name>A0A1E7MV07_KITAU</name>
<evidence type="ECO:0000313" key="4">
    <source>
        <dbReference type="Proteomes" id="UP000037395"/>
    </source>
</evidence>
<dbReference type="Proteomes" id="UP000037395">
    <property type="component" value="Unassembled WGS sequence"/>
</dbReference>
<feature type="transmembrane region" description="Helical" evidence="2">
    <location>
        <begin position="23"/>
        <end position="43"/>
    </location>
</feature>
<proteinExistence type="predicted"/>